<organism evidence="7 8">
    <name type="scientific">Streblomastix strix</name>
    <dbReference type="NCBI Taxonomy" id="222440"/>
    <lineage>
        <taxon>Eukaryota</taxon>
        <taxon>Metamonada</taxon>
        <taxon>Preaxostyla</taxon>
        <taxon>Oxymonadida</taxon>
        <taxon>Streblomastigidae</taxon>
        <taxon>Streblomastix</taxon>
    </lineage>
</organism>
<name>A0A5J4WH40_9EUKA</name>
<dbReference type="GO" id="GO:0046872">
    <property type="term" value="F:metal ion binding"/>
    <property type="evidence" value="ECO:0007669"/>
    <property type="project" value="UniProtKB-KW"/>
</dbReference>
<dbReference type="SUPFAM" id="SSF47188">
    <property type="entry name" value="Hemerythrin-like"/>
    <property type="match status" value="1"/>
</dbReference>
<keyword evidence="5" id="KW-0812">Transmembrane</keyword>
<feature type="compositionally biased region" description="Low complexity" evidence="4">
    <location>
        <begin position="433"/>
        <end position="444"/>
    </location>
</feature>
<keyword evidence="3" id="KW-0408">Iron</keyword>
<dbReference type="InterPro" id="IPR035938">
    <property type="entry name" value="Hemerythrin-like_sf"/>
</dbReference>
<feature type="transmembrane region" description="Helical" evidence="5">
    <location>
        <begin position="224"/>
        <end position="244"/>
    </location>
</feature>
<dbReference type="Proteomes" id="UP000324800">
    <property type="component" value="Unassembled WGS sequence"/>
</dbReference>
<feature type="region of interest" description="Disordered" evidence="4">
    <location>
        <begin position="21"/>
        <end position="53"/>
    </location>
</feature>
<feature type="compositionally biased region" description="Polar residues" evidence="4">
    <location>
        <begin position="1462"/>
        <end position="1485"/>
    </location>
</feature>
<feature type="compositionally biased region" description="Basic and acidic residues" evidence="4">
    <location>
        <begin position="539"/>
        <end position="588"/>
    </location>
</feature>
<feature type="transmembrane region" description="Helical" evidence="5">
    <location>
        <begin position="142"/>
        <end position="168"/>
    </location>
</feature>
<feature type="domain" description="TmcB/TmcC TPR repeats" evidence="6">
    <location>
        <begin position="921"/>
        <end position="1021"/>
    </location>
</feature>
<sequence>MYYYPTGVQFLLQSKFGFKKKRPKPIQPDPTRLDPTQLVMSGSDDTRSVQSSASTNSRSSISLETSIAYTRFSKIDDLLFQYIYSFKMHEAKYSGLGLGVMLGLQTFQAFFQPLKRSDITSIGFQEVLYFDPSFYLPSNTTLIVFFILFAIMFFTTVFIGVLMTAFNIQEKRVPEDLQTLSQLLVWTTLIVSPGVMYNIMTRPLNCIIHLDQVFSDYCHPRLNLAEAIIGIIIMILTLVFSFVVRLFSFEPLMHAKFIVASRDGIFNGWLLVVQNLNNVIQTILVEENPLYSAIIHIIIYGLYGAYVIFKVPYKRIAGNQLAAVCLWISASGGILSLILTPLNALSSIGNVGLKVLANIIFYLALIIIVVISAFAAYILAGRIARNKWVIKPVTVLKETKHQNPAELNKEIFNLNKKGLNEQQKQKSTTPRTSGNQSGSSSLQSTVTNLSTQNSLVNPDTANININKQKIKLKEITVGFSIMMGEGEEIGYILNPVLEEVPEQFHQHLGAQKHVIRVLTKEHGVHDMHHHHPHHHIGHHSGDGHHSVTHHHQDGKHSATYHQDGKHSASHHQDGKHSATHHEHLDGNHSVENPDNIRTPVYPITGGYLHDIPEHDEERLHHEHSEHSHEHGNHTSNNNEHGEHSAEHSHEHGNHSVTHHREDEHQQHGDHSVTHHLDGHHSGIHSITPHHLGNHSVHSHLGSSMLLINQQGTLGQTSEKTVSLKSSSSSLSKAYADIPRDSFEIPYINDYPTYVWAPDLSSHPELLMATYPLKSNTQLNKSVLKPYKTVSDLDKSLMYLQNESLAQSMNVLKFTDSLYASFLRKEEFRHSAELHIAYAFFLQDYRPAMQMKLLAHLQKACEYFPGWTSRWVVYRLMRQAEEQMESGKGINQQGIGGNQQQQVASKSQNAGSNMMDSKQHTINIQLQQAEKQYEIAKAHLMRVWSLLTRRSVDVDKVEHHIRIASQNARLAQEQYNTLLIAHSENPNILRQYSVLMRDLYGDDRLAIEMLGEADLMEEDNKADLLKNEDELGQNNDIWGVDADQTNQQQQEGEQKDNEGQDDNSGSEEEKTLQKSDSLSDVNIVTNKSSTKSASQSTSNVILAGSQKAEILKKLQTKQTKQPTTLILIFSFLFISLGLVIVLFIFSYVFVDINFISAVDAGRAERRAIVVAELMNTALDYSTYYMFEVLMLDQDGGSELDDIYTKATGVTYPLLIELNQEYHQLYQWAYYRKEWRNAKVTWNEVKLQNITVGRIGAGPDMMITNSTTDELKLTRFIQWVEDAINIMLQLFTYNPEDTTRERGDFYTMKQQLAVLALNVPFAATEEMKIVAQDAHKVVQSDADISIIVVAVCFVVATLIMIIGSNIPLGLEISKIIKDRKAKIRVLCNITVDDAQKMYTLMQDRSDPNERKRVKRKKKRGDGGNTSRSGGTEETRSYASGASNQSGKSGQSGESESSESERSNIKQIPSNISNKQGLNKSGSSSASKLRTKLDTFKKRALNRSKIQLSRATLKSGASGASKNSGSSSDNKSQDSFASGASMTSLSSRSTRASNESFGTDNKIIQNKDPMFEKMQQMQQTQQGQDIHQGAQQHPGIHPGMHPRMMQHPGIHPGMHPDMHQGMIMHPGMMQHLGMQPGMMQHPDVHQGMMHPGMMHQGMIHSGMMHPSMMHDGNNGYTTAQYQQLQQYGYVGQGIDGQIQGEGKVDEKGMIVGANGEVLMDQQFIEGQEQFNEEEEEMKRIAEQRAEDVDEKLKHLGNIVPISVPLRMIIGTILIVIATSSFYIIAIISLSSLSDKAAQITINECRIVKVIQISAFSTMYVSNTVYRTNDTSMIVKIDKYTSAAFKDNSYAMSEDNLRTVILSLQQILNTLTDRFQFGPETLAITGDPLLDAFHVPRTQGKDSFVDEVFQGSTECLFVNTDTDQTRTDNCNQGDRMPGMSYPYNGLEQLLIHFYLCVQDTMNKDPTTSSGIDFNNDGFQYIIESVRMDIKEGLNRIGDYLVNKLESYSQQYNTILLVLFIVVSFLIIILSLVFFVTLPILLIQIADRTAHIELIGKVKNEEDIVVWTEDLNTGVKRIDSALQAIIKTLSNAVRCVDYKEDKEVVIEVMDELIVQLMAHQTDEEELMSKNKFPSSLELAHKSAHVAIIRKVINFHEEMIKRKLSVNETIIFCSTLLPSHIHSQDAELALFLGDKESKEVLNQEIVFNEVRIPPSLDAFNNGPNASMIEKIQFDKLIDRIKEE</sequence>
<evidence type="ECO:0000256" key="3">
    <source>
        <dbReference type="ARBA" id="ARBA00023004"/>
    </source>
</evidence>
<reference evidence="7 8" key="1">
    <citation type="submission" date="2019-03" db="EMBL/GenBank/DDBJ databases">
        <title>Single cell metagenomics reveals metabolic interactions within the superorganism composed of flagellate Streblomastix strix and complex community of Bacteroidetes bacteria on its surface.</title>
        <authorList>
            <person name="Treitli S.C."/>
            <person name="Kolisko M."/>
            <person name="Husnik F."/>
            <person name="Keeling P."/>
            <person name="Hampl V."/>
        </authorList>
    </citation>
    <scope>NUCLEOTIDE SEQUENCE [LARGE SCALE GENOMIC DNA]</scope>
    <source>
        <strain evidence="7">ST1C</strain>
    </source>
</reference>
<protein>
    <recommendedName>
        <fullName evidence="6">TmcB/TmcC TPR repeats domain-containing protein</fullName>
    </recommendedName>
</protein>
<feature type="compositionally biased region" description="Low complexity" evidence="4">
    <location>
        <begin position="888"/>
        <end position="901"/>
    </location>
</feature>
<feature type="transmembrane region" description="Helical" evidence="5">
    <location>
        <begin position="2010"/>
        <end position="2038"/>
    </location>
</feature>
<dbReference type="CDD" id="cd12107">
    <property type="entry name" value="Hemerythrin"/>
    <property type="match status" value="1"/>
</dbReference>
<dbReference type="InterPro" id="IPR012827">
    <property type="entry name" value="Hemerythrin_metal-bd"/>
</dbReference>
<comment type="caution">
    <text evidence="7">The sequence shown here is derived from an EMBL/GenBank/DDBJ whole genome shotgun (WGS) entry which is preliminary data.</text>
</comment>
<feature type="compositionally biased region" description="Basic residues" evidence="4">
    <location>
        <begin position="527"/>
        <end position="538"/>
    </location>
</feature>
<feature type="compositionally biased region" description="Polar residues" evidence="4">
    <location>
        <begin position="1537"/>
        <end position="1559"/>
    </location>
</feature>
<feature type="compositionally biased region" description="Low complexity" evidence="4">
    <location>
        <begin position="1572"/>
        <end position="1589"/>
    </location>
</feature>
<feature type="compositionally biased region" description="Low complexity" evidence="4">
    <location>
        <begin position="1511"/>
        <end position="1535"/>
    </location>
</feature>
<feature type="region of interest" description="Disordered" evidence="4">
    <location>
        <begin position="1398"/>
        <end position="1559"/>
    </location>
</feature>
<feature type="region of interest" description="Disordered" evidence="4">
    <location>
        <begin position="1571"/>
        <end position="1595"/>
    </location>
</feature>
<dbReference type="Pfam" id="PF25474">
    <property type="entry name" value="TPR_TmcB"/>
    <property type="match status" value="1"/>
</dbReference>
<feature type="region of interest" description="Disordered" evidence="4">
    <location>
        <begin position="886"/>
        <end position="913"/>
    </location>
</feature>
<evidence type="ECO:0000256" key="4">
    <source>
        <dbReference type="SAM" id="MobiDB-lite"/>
    </source>
</evidence>
<feature type="compositionally biased region" description="Low complexity" evidence="4">
    <location>
        <begin position="1436"/>
        <end position="1452"/>
    </location>
</feature>
<evidence type="ECO:0000256" key="2">
    <source>
        <dbReference type="ARBA" id="ARBA00022723"/>
    </source>
</evidence>
<feature type="region of interest" description="Disordered" evidence="4">
    <location>
        <begin position="526"/>
        <end position="697"/>
    </location>
</feature>
<comment type="similarity">
    <text evidence="1">Belongs to the hemerythrin family.</text>
</comment>
<feature type="transmembrane region" description="Helical" evidence="5">
    <location>
        <begin position="321"/>
        <end position="339"/>
    </location>
</feature>
<keyword evidence="5" id="KW-1133">Transmembrane helix</keyword>
<feature type="transmembrane region" description="Helical" evidence="5">
    <location>
        <begin position="1342"/>
        <end position="1368"/>
    </location>
</feature>
<feature type="region of interest" description="Disordered" evidence="4">
    <location>
        <begin position="1045"/>
        <end position="1075"/>
    </location>
</feature>
<feature type="compositionally biased region" description="Basic and acidic residues" evidence="4">
    <location>
        <begin position="639"/>
        <end position="680"/>
    </location>
</feature>
<dbReference type="EMBL" id="SNRW01001983">
    <property type="protein sequence ID" value="KAA6394287.1"/>
    <property type="molecule type" value="Genomic_DNA"/>
</dbReference>
<feature type="transmembrane region" description="Helical" evidence="5">
    <location>
        <begin position="180"/>
        <end position="200"/>
    </location>
</feature>
<evidence type="ECO:0000313" key="8">
    <source>
        <dbReference type="Proteomes" id="UP000324800"/>
    </source>
</evidence>
<evidence type="ECO:0000313" key="7">
    <source>
        <dbReference type="EMBL" id="KAA6394287.1"/>
    </source>
</evidence>
<feature type="transmembrane region" description="Helical" evidence="5">
    <location>
        <begin position="1764"/>
        <end position="1786"/>
    </location>
</feature>
<dbReference type="InterPro" id="IPR057352">
    <property type="entry name" value="TPR_TmcB/C"/>
</dbReference>
<gene>
    <name evidence="7" type="ORF">EZS28_010183</name>
</gene>
<feature type="non-terminal residue" evidence="7">
    <location>
        <position position="2237"/>
    </location>
</feature>
<feature type="transmembrane region" description="Helical" evidence="5">
    <location>
        <begin position="1124"/>
        <end position="1149"/>
    </location>
</feature>
<evidence type="ECO:0000256" key="5">
    <source>
        <dbReference type="SAM" id="Phobius"/>
    </source>
</evidence>
<feature type="region of interest" description="Disordered" evidence="4">
    <location>
        <begin position="420"/>
        <end position="446"/>
    </location>
</feature>
<keyword evidence="2" id="KW-0479">Metal-binding</keyword>
<feature type="compositionally biased region" description="Polar residues" evidence="4">
    <location>
        <begin position="902"/>
        <end position="913"/>
    </location>
</feature>
<keyword evidence="5" id="KW-0472">Membrane</keyword>
<evidence type="ECO:0000259" key="6">
    <source>
        <dbReference type="Pfam" id="PF25474"/>
    </source>
</evidence>
<feature type="transmembrane region" description="Helical" evidence="5">
    <location>
        <begin position="290"/>
        <end position="309"/>
    </location>
</feature>
<accession>A0A5J4WH40</accession>
<proteinExistence type="inferred from homology"/>
<feature type="transmembrane region" description="Helical" evidence="5">
    <location>
        <begin position="93"/>
        <end position="111"/>
    </location>
</feature>
<feature type="compositionally biased region" description="Polar residues" evidence="4">
    <location>
        <begin position="420"/>
        <end position="432"/>
    </location>
</feature>
<feature type="transmembrane region" description="Helical" evidence="5">
    <location>
        <begin position="359"/>
        <end position="380"/>
    </location>
</feature>
<evidence type="ECO:0000256" key="1">
    <source>
        <dbReference type="ARBA" id="ARBA00010587"/>
    </source>
</evidence>
<feature type="compositionally biased region" description="Basic and acidic residues" evidence="4">
    <location>
        <begin position="610"/>
        <end position="632"/>
    </location>
</feature>